<proteinExistence type="predicted"/>
<dbReference type="InterPro" id="IPR039514">
    <property type="entry name" value="6GAL-like"/>
</dbReference>
<dbReference type="AlphaFoldDB" id="A0A5B8VLA3"/>
<dbReference type="InterPro" id="IPR039743">
    <property type="entry name" value="6GAL/EXGAL"/>
</dbReference>
<evidence type="ECO:0000259" key="1">
    <source>
        <dbReference type="Pfam" id="PF14587"/>
    </source>
</evidence>
<dbReference type="Gene3D" id="3.20.20.80">
    <property type="entry name" value="Glycosidases"/>
    <property type="match status" value="1"/>
</dbReference>
<gene>
    <name evidence="2" type="ORF">FSB73_11000</name>
</gene>
<dbReference type="Gene3D" id="2.60.40.1180">
    <property type="entry name" value="Golgi alpha-mannosidase II"/>
    <property type="match status" value="1"/>
</dbReference>
<dbReference type="InterPro" id="IPR017853">
    <property type="entry name" value="GH"/>
</dbReference>
<evidence type="ECO:0000313" key="2">
    <source>
        <dbReference type="EMBL" id="QEC72119.1"/>
    </source>
</evidence>
<dbReference type="SUPFAM" id="SSF51445">
    <property type="entry name" value="(Trans)glycosidases"/>
    <property type="match status" value="1"/>
</dbReference>
<keyword evidence="3" id="KW-1185">Reference proteome</keyword>
<dbReference type="Proteomes" id="UP000321291">
    <property type="component" value="Chromosome"/>
</dbReference>
<dbReference type="PANTHER" id="PTHR42767">
    <property type="entry name" value="ENDO-BETA-1,6-GALACTANASE"/>
    <property type="match status" value="1"/>
</dbReference>
<dbReference type="InterPro" id="IPR013780">
    <property type="entry name" value="Glyco_hydro_b"/>
</dbReference>
<feature type="domain" description="Endo-beta-1,6-galactanase-like" evidence="1">
    <location>
        <begin position="3"/>
        <end position="169"/>
    </location>
</feature>
<accession>A0A5B8VLA3</accession>
<name>A0A5B8VLA3_9BACT</name>
<dbReference type="KEGG" id="agi:FSB73_11000"/>
<sequence>MVELGRTINKQLEAAHLPTKLSIAEAGEIDYLYSNGNKPERGSQIQQFFMPDGANSVLGLSHMSHSVSAHSYFTTAPMIKGMAEREKIRTAINTAKVASGKKDLGYWMSEYCILGDNHGEINGNHRDLGMTSALYLAKVVFMDLCYADASAWHWWLALSAYDYKDGLIYVDKTYSTGKYYESKMLWALGNYSRFIRPGYIRIGTHISNGEPNDSSLLISAFKDQKSQKVVIVAVNNTHTVKKLQLQNRRLILKDKYVTSDRFNLQHFNLASGQEVALQPASVTTLTGILR</sequence>
<dbReference type="Pfam" id="PF14587">
    <property type="entry name" value="Glyco_hydr_30_2"/>
    <property type="match status" value="1"/>
</dbReference>
<dbReference type="PANTHER" id="PTHR42767:SF1">
    <property type="entry name" value="ENDO-BETA-1,6-GALACTANASE-LIKE DOMAIN-CONTAINING PROTEIN"/>
    <property type="match status" value="1"/>
</dbReference>
<dbReference type="GO" id="GO:0004553">
    <property type="term" value="F:hydrolase activity, hydrolyzing O-glycosyl compounds"/>
    <property type="evidence" value="ECO:0007669"/>
    <property type="project" value="InterPro"/>
</dbReference>
<dbReference type="EMBL" id="CP042434">
    <property type="protein sequence ID" value="QEC72119.1"/>
    <property type="molecule type" value="Genomic_DNA"/>
</dbReference>
<reference evidence="2 3" key="1">
    <citation type="journal article" date="2017" name="Int. J. Syst. Evol. Microbiol.">
        <title>Arachidicoccus ginsenosidivorans sp. nov., with ginsenoside-converting activity isolated from ginseng cultivating soil.</title>
        <authorList>
            <person name="Siddiqi M.Z."/>
            <person name="Aslam Z."/>
            <person name="Im W.T."/>
        </authorList>
    </citation>
    <scope>NUCLEOTIDE SEQUENCE [LARGE SCALE GENOMIC DNA]</scope>
    <source>
        <strain evidence="2 3">Gsoil 809</strain>
    </source>
</reference>
<protein>
    <recommendedName>
        <fullName evidence="1">Endo-beta-1,6-galactanase-like domain-containing protein</fullName>
    </recommendedName>
</protein>
<evidence type="ECO:0000313" key="3">
    <source>
        <dbReference type="Proteomes" id="UP000321291"/>
    </source>
</evidence>
<organism evidence="2 3">
    <name type="scientific">Arachidicoccus ginsenosidivorans</name>
    <dbReference type="NCBI Taxonomy" id="496057"/>
    <lineage>
        <taxon>Bacteria</taxon>
        <taxon>Pseudomonadati</taxon>
        <taxon>Bacteroidota</taxon>
        <taxon>Chitinophagia</taxon>
        <taxon>Chitinophagales</taxon>
        <taxon>Chitinophagaceae</taxon>
        <taxon>Arachidicoccus</taxon>
    </lineage>
</organism>